<dbReference type="SMART" id="SM00220">
    <property type="entry name" value="S_TKc"/>
    <property type="match status" value="1"/>
</dbReference>
<dbReference type="PROSITE" id="PS50011">
    <property type="entry name" value="PROTEIN_KINASE_DOM"/>
    <property type="match status" value="1"/>
</dbReference>
<dbReference type="PANTHER" id="PTHR45707">
    <property type="entry name" value="C2 CALCIUM/LIPID-BINDING PLANT PHOSPHORIBOSYLTRANSFERASE FAMILY PROTEIN"/>
    <property type="match status" value="1"/>
</dbReference>
<proteinExistence type="predicted"/>
<feature type="binding site" evidence="1">
    <location>
        <position position="238"/>
    </location>
    <ligand>
        <name>ATP</name>
        <dbReference type="ChEBI" id="CHEBI:30616"/>
    </ligand>
</feature>
<dbReference type="Pfam" id="PF00069">
    <property type="entry name" value="Pkinase"/>
    <property type="match status" value="1"/>
</dbReference>
<dbReference type="EMBL" id="JACEFO010003304">
    <property type="protein sequence ID" value="KAF8641838.1"/>
    <property type="molecule type" value="Genomic_DNA"/>
</dbReference>
<accession>A0A835DVQ1</accession>
<protein>
    <recommendedName>
        <fullName evidence="3">Protein kinase domain-containing protein</fullName>
    </recommendedName>
</protein>
<organism evidence="4 5">
    <name type="scientific">Digitaria exilis</name>
    <dbReference type="NCBI Taxonomy" id="1010633"/>
    <lineage>
        <taxon>Eukaryota</taxon>
        <taxon>Viridiplantae</taxon>
        <taxon>Streptophyta</taxon>
        <taxon>Embryophyta</taxon>
        <taxon>Tracheophyta</taxon>
        <taxon>Spermatophyta</taxon>
        <taxon>Magnoliopsida</taxon>
        <taxon>Liliopsida</taxon>
        <taxon>Poales</taxon>
        <taxon>Poaceae</taxon>
        <taxon>PACMAD clade</taxon>
        <taxon>Panicoideae</taxon>
        <taxon>Panicodae</taxon>
        <taxon>Paniceae</taxon>
        <taxon>Anthephorinae</taxon>
        <taxon>Digitaria</taxon>
    </lineage>
</organism>
<feature type="domain" description="Protein kinase" evidence="3">
    <location>
        <begin position="211"/>
        <end position="431"/>
    </location>
</feature>
<evidence type="ECO:0000256" key="2">
    <source>
        <dbReference type="SAM" id="MobiDB-lite"/>
    </source>
</evidence>
<name>A0A835DVQ1_9POAL</name>
<dbReference type="InterPro" id="IPR011009">
    <property type="entry name" value="Kinase-like_dom_sf"/>
</dbReference>
<dbReference type="Proteomes" id="UP000636709">
    <property type="component" value="Unassembled WGS sequence"/>
</dbReference>
<reference evidence="4" key="1">
    <citation type="submission" date="2020-07" db="EMBL/GenBank/DDBJ databases">
        <title>Genome sequence and genetic diversity analysis of an under-domesticated orphan crop, white fonio (Digitaria exilis).</title>
        <authorList>
            <person name="Bennetzen J.L."/>
            <person name="Chen S."/>
            <person name="Ma X."/>
            <person name="Wang X."/>
            <person name="Yssel A.E.J."/>
            <person name="Chaluvadi S.R."/>
            <person name="Johnson M."/>
            <person name="Gangashetty P."/>
            <person name="Hamidou F."/>
            <person name="Sanogo M.D."/>
            <person name="Zwaenepoel A."/>
            <person name="Wallace J."/>
            <person name="Van De Peer Y."/>
            <person name="Van Deynze A."/>
        </authorList>
    </citation>
    <scope>NUCLEOTIDE SEQUENCE</scope>
    <source>
        <tissue evidence="4">Leaves</tissue>
    </source>
</reference>
<dbReference type="PROSITE" id="PS00107">
    <property type="entry name" value="PROTEIN_KINASE_ATP"/>
    <property type="match status" value="1"/>
</dbReference>
<keyword evidence="1" id="KW-0547">Nucleotide-binding</keyword>
<evidence type="ECO:0000313" key="5">
    <source>
        <dbReference type="Proteomes" id="UP000636709"/>
    </source>
</evidence>
<evidence type="ECO:0000256" key="1">
    <source>
        <dbReference type="PROSITE-ProRule" id="PRU10141"/>
    </source>
</evidence>
<keyword evidence="1" id="KW-0067">ATP-binding</keyword>
<dbReference type="Gene3D" id="1.10.510.10">
    <property type="entry name" value="Transferase(Phosphotransferase) domain 1"/>
    <property type="match status" value="4"/>
</dbReference>
<gene>
    <name evidence="4" type="ORF">HU200_067538</name>
</gene>
<dbReference type="InterPro" id="IPR000719">
    <property type="entry name" value="Prot_kinase_dom"/>
</dbReference>
<dbReference type="OrthoDB" id="195446at2759"/>
<dbReference type="AlphaFoldDB" id="A0A835DVQ1"/>
<dbReference type="GO" id="GO:0004672">
    <property type="term" value="F:protein kinase activity"/>
    <property type="evidence" value="ECO:0007669"/>
    <property type="project" value="InterPro"/>
</dbReference>
<dbReference type="GO" id="GO:0005524">
    <property type="term" value="F:ATP binding"/>
    <property type="evidence" value="ECO:0007669"/>
    <property type="project" value="UniProtKB-UniRule"/>
</dbReference>
<keyword evidence="5" id="KW-1185">Reference proteome</keyword>
<feature type="region of interest" description="Disordered" evidence="2">
    <location>
        <begin position="157"/>
        <end position="200"/>
    </location>
</feature>
<dbReference type="InterPro" id="IPR017441">
    <property type="entry name" value="Protein_kinase_ATP_BS"/>
</dbReference>
<sequence length="431" mass="49018">MCTTASERGGPTIVRGILRAPLAARISLIPASKRNNENGNGAFVRGNDMLLDWRRRYYIIKEVCTGLHYLHFEWDSKEKILHLDVKAGNILIDQGGKALEALRNGDVKKLIDHTLRKRLEDHSVPQVLECIRIARDCLHNDPIQRPDTKQIAQRLIKSDEPQHGRNHQLTPQLGREVKKNAETPPPNTNSAQGRGNRPKPLTLLKIKRITNNFKDLIGKGAFGKVYLGNLDGNQIAVKQLTYKGQNNLSTEQFESEMGILMEVKHKNLVKFLAYCNKGEKRRHYIIKEVCTGLHYLHAEWDSEEKILHLKLKAGNILIDQDGKVVKIADFGISRLFDAHRTYEYLTSDFILGMRAYLPQECLTAKPKVSDKALEALGNGDVKKLIDHTLRERLEDHSVPQVLNCIRIACDCLNDDPKQRPDTKQIAQRLDH</sequence>
<dbReference type="Gene3D" id="3.30.200.20">
    <property type="entry name" value="Phosphorylase Kinase, domain 1"/>
    <property type="match status" value="1"/>
</dbReference>
<comment type="caution">
    <text evidence="4">The sequence shown here is derived from an EMBL/GenBank/DDBJ whole genome shotgun (WGS) entry which is preliminary data.</text>
</comment>
<evidence type="ECO:0000259" key="3">
    <source>
        <dbReference type="PROSITE" id="PS50011"/>
    </source>
</evidence>
<dbReference type="SUPFAM" id="SSF56112">
    <property type="entry name" value="Protein kinase-like (PK-like)"/>
    <property type="match status" value="2"/>
</dbReference>
<evidence type="ECO:0000313" key="4">
    <source>
        <dbReference type="EMBL" id="KAF8641838.1"/>
    </source>
</evidence>